<name>A0A158I8A6_CABSO</name>
<dbReference type="Proteomes" id="UP000054893">
    <property type="component" value="Unassembled WGS sequence"/>
</dbReference>
<evidence type="ECO:0000313" key="2">
    <source>
        <dbReference type="Proteomes" id="UP000054893"/>
    </source>
</evidence>
<reference evidence="1 2" key="1">
    <citation type="submission" date="2016-01" db="EMBL/GenBank/DDBJ databases">
        <authorList>
            <person name="Oliw E.H."/>
        </authorList>
    </citation>
    <scope>NUCLEOTIDE SEQUENCE [LARGE SCALE GENOMIC DNA]</scope>
    <source>
        <strain evidence="1">LMG 22029</strain>
    </source>
</reference>
<accession>A0A158I8A6</accession>
<evidence type="ECO:0000313" key="1">
    <source>
        <dbReference type="EMBL" id="SAL52798.1"/>
    </source>
</evidence>
<dbReference type="AlphaFoldDB" id="A0A158I8A6"/>
<dbReference type="EMBL" id="FCOC02000029">
    <property type="protein sequence ID" value="SAL52798.1"/>
    <property type="molecule type" value="Genomic_DNA"/>
</dbReference>
<gene>
    <name evidence="1" type="ORF">AWB64_05711</name>
</gene>
<proteinExistence type="predicted"/>
<organism evidence="1 2">
    <name type="scientific">Caballeronia sordidicola</name>
    <name type="common">Burkholderia sordidicola</name>
    <dbReference type="NCBI Taxonomy" id="196367"/>
    <lineage>
        <taxon>Bacteria</taxon>
        <taxon>Pseudomonadati</taxon>
        <taxon>Pseudomonadota</taxon>
        <taxon>Betaproteobacteria</taxon>
        <taxon>Burkholderiales</taxon>
        <taxon>Burkholderiaceae</taxon>
        <taxon>Caballeronia</taxon>
    </lineage>
</organism>
<protein>
    <submittedName>
        <fullName evidence="1">Uncharacterized protein</fullName>
    </submittedName>
</protein>
<sequence>MFTRSVSVVADAPAGTGSVVVTTTPLPAPMTSSGMTMAPDSAASASDAGAWGAITGGGLSLLLSGGFDPLAGELAPTDVAGGAAAALAPLGAAADADEAPATLPPTPDELLRPVTADESEFPPPPPHALTLRIAPPTKEITHIFLRFIIIYTMRKR</sequence>